<dbReference type="EMBL" id="CM042889">
    <property type="protein sequence ID" value="KAI4319513.1"/>
    <property type="molecule type" value="Genomic_DNA"/>
</dbReference>
<organism evidence="1 2">
    <name type="scientific">Melastoma candidum</name>
    <dbReference type="NCBI Taxonomy" id="119954"/>
    <lineage>
        <taxon>Eukaryota</taxon>
        <taxon>Viridiplantae</taxon>
        <taxon>Streptophyta</taxon>
        <taxon>Embryophyta</taxon>
        <taxon>Tracheophyta</taxon>
        <taxon>Spermatophyta</taxon>
        <taxon>Magnoliopsida</taxon>
        <taxon>eudicotyledons</taxon>
        <taxon>Gunneridae</taxon>
        <taxon>Pentapetalae</taxon>
        <taxon>rosids</taxon>
        <taxon>malvids</taxon>
        <taxon>Myrtales</taxon>
        <taxon>Melastomataceae</taxon>
        <taxon>Melastomatoideae</taxon>
        <taxon>Melastomateae</taxon>
        <taxon>Melastoma</taxon>
    </lineage>
</organism>
<accession>A0ACB9M5H9</accession>
<protein>
    <submittedName>
        <fullName evidence="1">Uncharacterized protein</fullName>
    </submittedName>
</protein>
<sequence length="227" mass="25451">MNHMLNITVDSLRGDLHYSCEIDLKPWLFCGKKGYNSFDVESNRVNVYWDLRSAKFSGSPEPCSDYYIALMSNEEVEQVYGKKNFGTRARFDERNQEHDIMVESTIAGHREPEMWIYVDGISVLHIRNLNWKFRGNQMITVANSPYRCSGMSMTGCSRALGPDTDTGHSSSSPGQQRAKATEMRVVPGTTAITAMEGHITACVTAQDKWISASSCAHVGSSSKKYRN</sequence>
<dbReference type="Proteomes" id="UP001057402">
    <property type="component" value="Chromosome 10"/>
</dbReference>
<keyword evidence="2" id="KW-1185">Reference proteome</keyword>
<gene>
    <name evidence="1" type="ORF">MLD38_033101</name>
</gene>
<name>A0ACB9M5H9_9MYRT</name>
<reference evidence="2" key="1">
    <citation type="journal article" date="2023" name="Front. Plant Sci.">
        <title>Chromosomal-level genome assembly of Melastoma candidum provides insights into trichome evolution.</title>
        <authorList>
            <person name="Zhong Y."/>
            <person name="Wu W."/>
            <person name="Sun C."/>
            <person name="Zou P."/>
            <person name="Liu Y."/>
            <person name="Dai S."/>
            <person name="Zhou R."/>
        </authorList>
    </citation>
    <scope>NUCLEOTIDE SEQUENCE [LARGE SCALE GENOMIC DNA]</scope>
</reference>
<proteinExistence type="predicted"/>
<evidence type="ECO:0000313" key="2">
    <source>
        <dbReference type="Proteomes" id="UP001057402"/>
    </source>
</evidence>
<evidence type="ECO:0000313" key="1">
    <source>
        <dbReference type="EMBL" id="KAI4319513.1"/>
    </source>
</evidence>
<comment type="caution">
    <text evidence="1">The sequence shown here is derived from an EMBL/GenBank/DDBJ whole genome shotgun (WGS) entry which is preliminary data.</text>
</comment>